<dbReference type="Pfam" id="PF10369">
    <property type="entry name" value="ALS_ss_C"/>
    <property type="match status" value="1"/>
</dbReference>
<sequence length="138" mass="15401">MLRRRGFNIQSLAVGHSEIDHLSRLTVVVEGGDDIVEKITKQLHKLIDIIKVNDISDDNTISRELALMKISSSTKTRSEIMQIVAIYRAKIVDVSPSSIIIEATGDDQKIKALQDLLSSFGIIEVMRTGLIAMNREKK</sequence>
<protein>
    <recommendedName>
        <fullName evidence="6">ACT domain-containing protein</fullName>
    </recommendedName>
</protein>
<dbReference type="GO" id="GO:0003984">
    <property type="term" value="F:acetolactate synthase activity"/>
    <property type="evidence" value="ECO:0007669"/>
    <property type="project" value="TreeGrafter"/>
</dbReference>
<dbReference type="NCBIfam" id="NF008864">
    <property type="entry name" value="PRK11895.1"/>
    <property type="match status" value="1"/>
</dbReference>
<dbReference type="Pfam" id="PF22629">
    <property type="entry name" value="ACT_AHAS_ss"/>
    <property type="match status" value="1"/>
</dbReference>
<evidence type="ECO:0000256" key="2">
    <source>
        <dbReference type="ARBA" id="ARBA00005025"/>
    </source>
</evidence>
<keyword evidence="5" id="KW-0100">Branched-chain amino acid biosynthesis</keyword>
<dbReference type="AlphaFoldDB" id="A0A381ZD87"/>
<dbReference type="SUPFAM" id="SSF55021">
    <property type="entry name" value="ACT-like"/>
    <property type="match status" value="2"/>
</dbReference>
<comment type="similarity">
    <text evidence="3">Belongs to the acetolactate synthase small subunit family.</text>
</comment>
<dbReference type="InterPro" id="IPR054480">
    <property type="entry name" value="AHAS_small-like_ACT"/>
</dbReference>
<dbReference type="InterPro" id="IPR045865">
    <property type="entry name" value="ACT-like_dom_sf"/>
</dbReference>
<dbReference type="InterPro" id="IPR019455">
    <property type="entry name" value="Acetolactate_synth_ssu_C"/>
</dbReference>
<dbReference type="InterPro" id="IPR004789">
    <property type="entry name" value="Acetalactate_synth_ssu"/>
</dbReference>
<dbReference type="GO" id="GO:0005829">
    <property type="term" value="C:cytosol"/>
    <property type="evidence" value="ECO:0007669"/>
    <property type="project" value="TreeGrafter"/>
</dbReference>
<dbReference type="UniPathway" id="UPA00047">
    <property type="reaction ID" value="UER00055"/>
</dbReference>
<dbReference type="InterPro" id="IPR027271">
    <property type="entry name" value="Acetolactate_synth/TF_NikR_C"/>
</dbReference>
<proteinExistence type="inferred from homology"/>
<dbReference type="Gene3D" id="3.30.70.1150">
    <property type="entry name" value="ACT-like. Chain A, domain 2"/>
    <property type="match status" value="1"/>
</dbReference>
<dbReference type="InterPro" id="IPR002912">
    <property type="entry name" value="ACT_dom"/>
</dbReference>
<name>A0A381ZD87_9ZZZZ</name>
<dbReference type="PANTHER" id="PTHR30239:SF0">
    <property type="entry name" value="ACETOLACTATE SYNTHASE SMALL SUBUNIT 1, CHLOROPLASTIC"/>
    <property type="match status" value="1"/>
</dbReference>
<comment type="pathway">
    <text evidence="1">Amino-acid biosynthesis; L-isoleucine biosynthesis; L-isoleucine from 2-oxobutanoate: step 1/4.</text>
</comment>
<feature type="domain" description="ACT" evidence="6">
    <location>
        <begin position="1"/>
        <end position="57"/>
    </location>
</feature>
<organism evidence="7">
    <name type="scientific">marine metagenome</name>
    <dbReference type="NCBI Taxonomy" id="408172"/>
    <lineage>
        <taxon>unclassified sequences</taxon>
        <taxon>metagenomes</taxon>
        <taxon>ecological metagenomes</taxon>
    </lineage>
</organism>
<evidence type="ECO:0000313" key="7">
    <source>
        <dbReference type="EMBL" id="SVA86713.1"/>
    </source>
</evidence>
<dbReference type="UniPathway" id="UPA00049">
    <property type="reaction ID" value="UER00059"/>
</dbReference>
<gene>
    <name evidence="7" type="ORF">METZ01_LOCUS139567</name>
</gene>
<comment type="pathway">
    <text evidence="2">Amino-acid biosynthesis; L-valine biosynthesis; L-valine from pyruvate: step 1/4.</text>
</comment>
<dbReference type="PROSITE" id="PS51671">
    <property type="entry name" value="ACT"/>
    <property type="match status" value="1"/>
</dbReference>
<evidence type="ECO:0000256" key="3">
    <source>
        <dbReference type="ARBA" id="ARBA00006341"/>
    </source>
</evidence>
<dbReference type="NCBIfam" id="TIGR00119">
    <property type="entry name" value="acolac_sm"/>
    <property type="match status" value="1"/>
</dbReference>
<keyword evidence="4" id="KW-0028">Amino-acid biosynthesis</keyword>
<dbReference type="CDD" id="cd04878">
    <property type="entry name" value="ACT_AHAS"/>
    <property type="match status" value="1"/>
</dbReference>
<dbReference type="GO" id="GO:0009099">
    <property type="term" value="P:L-valine biosynthetic process"/>
    <property type="evidence" value="ECO:0007669"/>
    <property type="project" value="UniProtKB-UniPathway"/>
</dbReference>
<reference evidence="7" key="1">
    <citation type="submission" date="2018-05" db="EMBL/GenBank/DDBJ databases">
        <authorList>
            <person name="Lanie J.A."/>
            <person name="Ng W.-L."/>
            <person name="Kazmierczak K.M."/>
            <person name="Andrzejewski T.M."/>
            <person name="Davidsen T.M."/>
            <person name="Wayne K.J."/>
            <person name="Tettelin H."/>
            <person name="Glass J.I."/>
            <person name="Rusch D."/>
            <person name="Podicherti R."/>
            <person name="Tsui H.-C.T."/>
            <person name="Winkler M.E."/>
        </authorList>
    </citation>
    <scope>NUCLEOTIDE SEQUENCE</scope>
</reference>
<dbReference type="PANTHER" id="PTHR30239">
    <property type="entry name" value="ACETOLACTATE SYNTHASE SMALL SUBUNIT"/>
    <property type="match status" value="1"/>
</dbReference>
<evidence type="ECO:0000256" key="1">
    <source>
        <dbReference type="ARBA" id="ARBA00004974"/>
    </source>
</evidence>
<dbReference type="GO" id="GO:1990610">
    <property type="term" value="F:acetolactate synthase regulator activity"/>
    <property type="evidence" value="ECO:0007669"/>
    <property type="project" value="InterPro"/>
</dbReference>
<evidence type="ECO:0000256" key="4">
    <source>
        <dbReference type="ARBA" id="ARBA00022605"/>
    </source>
</evidence>
<evidence type="ECO:0000256" key="5">
    <source>
        <dbReference type="ARBA" id="ARBA00023304"/>
    </source>
</evidence>
<dbReference type="Gene3D" id="3.30.70.260">
    <property type="match status" value="1"/>
</dbReference>
<accession>A0A381ZD87</accession>
<dbReference type="EMBL" id="UINC01020708">
    <property type="protein sequence ID" value="SVA86713.1"/>
    <property type="molecule type" value="Genomic_DNA"/>
</dbReference>
<dbReference type="GO" id="GO:0009097">
    <property type="term" value="P:isoleucine biosynthetic process"/>
    <property type="evidence" value="ECO:0007669"/>
    <property type="project" value="UniProtKB-UniPathway"/>
</dbReference>
<dbReference type="InterPro" id="IPR039557">
    <property type="entry name" value="AHAS_ACT"/>
</dbReference>
<dbReference type="FunFam" id="3.30.70.1150:FF:000001">
    <property type="entry name" value="Acetolactate synthase small subunit"/>
    <property type="match status" value="1"/>
</dbReference>
<evidence type="ECO:0000259" key="6">
    <source>
        <dbReference type="PROSITE" id="PS51671"/>
    </source>
</evidence>